<comment type="caution">
    <text evidence="2">The sequence shown here is derived from an EMBL/GenBank/DDBJ whole genome shotgun (WGS) entry which is preliminary data.</text>
</comment>
<organism evidence="2 3">
    <name type="scientific">Trema orientale</name>
    <name type="common">Charcoal tree</name>
    <name type="synonym">Celtis orientalis</name>
    <dbReference type="NCBI Taxonomy" id="63057"/>
    <lineage>
        <taxon>Eukaryota</taxon>
        <taxon>Viridiplantae</taxon>
        <taxon>Streptophyta</taxon>
        <taxon>Embryophyta</taxon>
        <taxon>Tracheophyta</taxon>
        <taxon>Spermatophyta</taxon>
        <taxon>Magnoliopsida</taxon>
        <taxon>eudicotyledons</taxon>
        <taxon>Gunneridae</taxon>
        <taxon>Pentapetalae</taxon>
        <taxon>rosids</taxon>
        <taxon>fabids</taxon>
        <taxon>Rosales</taxon>
        <taxon>Cannabaceae</taxon>
        <taxon>Trema</taxon>
    </lineage>
</organism>
<feature type="region of interest" description="Disordered" evidence="1">
    <location>
        <begin position="173"/>
        <end position="196"/>
    </location>
</feature>
<evidence type="ECO:0008006" key="4">
    <source>
        <dbReference type="Google" id="ProtNLM"/>
    </source>
</evidence>
<gene>
    <name evidence="2" type="ORF">TorRG33x02_054930</name>
</gene>
<feature type="compositionally biased region" description="Basic and acidic residues" evidence="1">
    <location>
        <begin position="112"/>
        <end position="128"/>
    </location>
</feature>
<evidence type="ECO:0000313" key="2">
    <source>
        <dbReference type="EMBL" id="PON98593.1"/>
    </source>
</evidence>
<proteinExistence type="predicted"/>
<evidence type="ECO:0000256" key="1">
    <source>
        <dbReference type="SAM" id="MobiDB-lite"/>
    </source>
</evidence>
<dbReference type="AlphaFoldDB" id="A0A2P5FLG3"/>
<evidence type="ECO:0000313" key="3">
    <source>
        <dbReference type="Proteomes" id="UP000237000"/>
    </source>
</evidence>
<dbReference type="InParanoid" id="A0A2P5FLG3"/>
<sequence length="196" mass="21278">MASSGNAKKLSSIVVMMIIVVFLFSLLFSSLPLSEARTILGSDKDILIDHSHSPLHNLGLHNEPPTGPGPIRFRAHTTSNDNPFGSLDRQVSREPNVLPSARKHLLSSFYGNDRRTPGGPDPIHDHPGENNNNAFGSFEEINRLVPGGPDPTHNPGDSNAFVSFSEINRLVPGVPDPIHHDQGDKNLFGSLEDINT</sequence>
<dbReference type="Proteomes" id="UP000237000">
    <property type="component" value="Unassembled WGS sequence"/>
</dbReference>
<protein>
    <recommendedName>
        <fullName evidence="4">CLAVATA3/ESR (CLE)-related protein</fullName>
    </recommendedName>
</protein>
<dbReference type="OrthoDB" id="1429055at2759"/>
<dbReference type="EMBL" id="JXTC01000023">
    <property type="protein sequence ID" value="PON98593.1"/>
    <property type="molecule type" value="Genomic_DNA"/>
</dbReference>
<feature type="region of interest" description="Disordered" evidence="1">
    <location>
        <begin position="141"/>
        <end position="160"/>
    </location>
</feature>
<accession>A0A2P5FLG3</accession>
<reference evidence="3" key="1">
    <citation type="submission" date="2016-06" db="EMBL/GenBank/DDBJ databases">
        <title>Parallel loss of symbiosis genes in relatives of nitrogen-fixing non-legume Parasponia.</title>
        <authorList>
            <person name="Van Velzen R."/>
            <person name="Holmer R."/>
            <person name="Bu F."/>
            <person name="Rutten L."/>
            <person name="Van Zeijl A."/>
            <person name="Liu W."/>
            <person name="Santuari L."/>
            <person name="Cao Q."/>
            <person name="Sharma T."/>
            <person name="Shen D."/>
            <person name="Roswanjaya Y."/>
            <person name="Wardhani T."/>
            <person name="Kalhor M.S."/>
            <person name="Jansen J."/>
            <person name="Van den Hoogen J."/>
            <person name="Gungor B."/>
            <person name="Hartog M."/>
            <person name="Hontelez J."/>
            <person name="Verver J."/>
            <person name="Yang W.-C."/>
            <person name="Schijlen E."/>
            <person name="Repin R."/>
            <person name="Schilthuizen M."/>
            <person name="Schranz E."/>
            <person name="Heidstra R."/>
            <person name="Miyata K."/>
            <person name="Fedorova E."/>
            <person name="Kohlen W."/>
            <person name="Bisseling T."/>
            <person name="Smit S."/>
            <person name="Geurts R."/>
        </authorList>
    </citation>
    <scope>NUCLEOTIDE SEQUENCE [LARGE SCALE GENOMIC DNA]</scope>
    <source>
        <strain evidence="3">cv. RG33-2</strain>
    </source>
</reference>
<keyword evidence="3" id="KW-1185">Reference proteome</keyword>
<feature type="region of interest" description="Disordered" evidence="1">
    <location>
        <begin position="111"/>
        <end position="135"/>
    </location>
</feature>
<name>A0A2P5FLG3_TREOI</name>